<dbReference type="AlphaFoldDB" id="A0A3B1E7Y0"/>
<dbReference type="PANTHER" id="PTHR21600:SF44">
    <property type="entry name" value="RIBOSOMAL LARGE SUBUNIT PSEUDOURIDINE SYNTHASE D"/>
    <property type="match status" value="1"/>
</dbReference>
<dbReference type="Proteomes" id="UP000271849">
    <property type="component" value="Chromosome"/>
</dbReference>
<dbReference type="InterPro" id="IPR050188">
    <property type="entry name" value="RluA_PseudoU_synthase"/>
</dbReference>
<name>A0A3B1E7Y0_9GAMM</name>
<dbReference type="SMART" id="SM00363">
    <property type="entry name" value="S4"/>
    <property type="match status" value="1"/>
</dbReference>
<dbReference type="InterPro" id="IPR002942">
    <property type="entry name" value="S4_RNA-bd"/>
</dbReference>
<feature type="active site" evidence="4">
    <location>
        <position position="141"/>
    </location>
</feature>
<gene>
    <name evidence="8" type="primary">rluD</name>
    <name evidence="8" type="ORF">BUCINSTRO3249_0263</name>
</gene>
<dbReference type="InterPro" id="IPR006224">
    <property type="entry name" value="PsdUridine_synth_RluA-like_CS"/>
</dbReference>
<dbReference type="STRING" id="1921549.GCA_900128825_00262"/>
<dbReference type="GO" id="GO:0003723">
    <property type="term" value="F:RNA binding"/>
    <property type="evidence" value="ECO:0007669"/>
    <property type="project" value="UniProtKB-KW"/>
</dbReference>
<dbReference type="Pfam" id="PF00849">
    <property type="entry name" value="PseudoU_synth_2"/>
    <property type="match status" value="1"/>
</dbReference>
<dbReference type="EMBL" id="LR025085">
    <property type="protein sequence ID" value="VAX76667.1"/>
    <property type="molecule type" value="Genomic_DNA"/>
</dbReference>
<protein>
    <recommendedName>
        <fullName evidence="6">Pseudouridine synthase</fullName>
        <ecNumber evidence="6">5.4.99.-</ecNumber>
    </recommendedName>
</protein>
<feature type="domain" description="RNA-binding S4" evidence="7">
    <location>
        <begin position="19"/>
        <end position="75"/>
    </location>
</feature>
<keyword evidence="5" id="KW-0694">RNA-binding</keyword>
<dbReference type="SUPFAM" id="SSF55174">
    <property type="entry name" value="Alpha-L RNA-binding motif"/>
    <property type="match status" value="1"/>
</dbReference>
<evidence type="ECO:0000256" key="2">
    <source>
        <dbReference type="ARBA" id="ARBA00023235"/>
    </source>
</evidence>
<evidence type="ECO:0000256" key="3">
    <source>
        <dbReference type="ARBA" id="ARBA00036882"/>
    </source>
</evidence>
<evidence type="ECO:0000313" key="8">
    <source>
        <dbReference type="EMBL" id="VAX76667.1"/>
    </source>
</evidence>
<dbReference type="EC" id="5.4.99.-" evidence="6"/>
<evidence type="ECO:0000256" key="6">
    <source>
        <dbReference type="RuleBase" id="RU362028"/>
    </source>
</evidence>
<comment type="catalytic activity">
    <reaction evidence="3">
        <text>uridine(1911/1915/1917) in 23S rRNA = pseudouridine(1911/1915/1917) in 23S rRNA</text>
        <dbReference type="Rhea" id="RHEA:42524"/>
        <dbReference type="Rhea" id="RHEA-COMP:10097"/>
        <dbReference type="Rhea" id="RHEA-COMP:10098"/>
        <dbReference type="ChEBI" id="CHEBI:65314"/>
        <dbReference type="ChEBI" id="CHEBI:65315"/>
        <dbReference type="EC" id="5.4.99.23"/>
    </reaction>
</comment>
<dbReference type="PROSITE" id="PS50889">
    <property type="entry name" value="S4"/>
    <property type="match status" value="1"/>
</dbReference>
<dbReference type="SUPFAM" id="SSF55120">
    <property type="entry name" value="Pseudouridine synthase"/>
    <property type="match status" value="1"/>
</dbReference>
<dbReference type="InterPro" id="IPR006145">
    <property type="entry name" value="PsdUridine_synth_RsuA/RluA"/>
</dbReference>
<evidence type="ECO:0000256" key="1">
    <source>
        <dbReference type="ARBA" id="ARBA00010876"/>
    </source>
</evidence>
<reference evidence="9" key="1">
    <citation type="submission" date="2018-09" db="EMBL/GenBank/DDBJ databases">
        <authorList>
            <person name="Manzano-Marin A."/>
            <person name="Manzano-Marin A."/>
        </authorList>
    </citation>
    <scope>NUCLEOTIDE SEQUENCE [LARGE SCALE GENOMIC DNA]</scope>
    <source>
        <strain evidence="9">BuCistrobi</strain>
    </source>
</reference>
<comment type="catalytic activity">
    <reaction evidence="6">
        <text>a uridine in RNA = a pseudouridine in RNA</text>
        <dbReference type="Rhea" id="RHEA:48348"/>
        <dbReference type="Rhea" id="RHEA-COMP:12068"/>
        <dbReference type="Rhea" id="RHEA-COMP:12069"/>
        <dbReference type="ChEBI" id="CHEBI:65314"/>
        <dbReference type="ChEBI" id="CHEBI:65315"/>
    </reaction>
</comment>
<organism evidence="8 9">
    <name type="scientific">Buchnera aphidicola</name>
    <name type="common">Cinara strobi</name>
    <dbReference type="NCBI Taxonomy" id="1921549"/>
    <lineage>
        <taxon>Bacteria</taxon>
        <taxon>Pseudomonadati</taxon>
        <taxon>Pseudomonadota</taxon>
        <taxon>Gammaproteobacteria</taxon>
        <taxon>Enterobacterales</taxon>
        <taxon>Erwiniaceae</taxon>
        <taxon>Buchnera</taxon>
    </lineage>
</organism>
<evidence type="ECO:0000256" key="4">
    <source>
        <dbReference type="PIRSR" id="PIRSR606225-1"/>
    </source>
</evidence>
<dbReference type="InterPro" id="IPR020103">
    <property type="entry name" value="PsdUridine_synth_cat_dom_sf"/>
</dbReference>
<evidence type="ECO:0000259" key="7">
    <source>
        <dbReference type="SMART" id="SM00363"/>
    </source>
</evidence>
<keyword evidence="2 6" id="KW-0413">Isomerase</keyword>
<dbReference type="InterPro" id="IPR036986">
    <property type="entry name" value="S4_RNA-bd_sf"/>
</dbReference>
<dbReference type="Gene3D" id="3.10.290.10">
    <property type="entry name" value="RNA-binding S4 domain"/>
    <property type="match status" value="1"/>
</dbReference>
<dbReference type="NCBIfam" id="TIGR00005">
    <property type="entry name" value="rluA_subfam"/>
    <property type="match status" value="1"/>
</dbReference>
<sequence length="322" mass="37615">MYYFKKMSFVVSRLIHKNSRLDIILTKFISTVSRSYIKKMILLGYVSVNNVIIKIPKKKIFLKDLISVSIKKQLNFISIHKENIPLDIFFEDSEILIVNKPSNFVVHPGYGNISGTLFNAILYHYPNNMKLPRAGIVHRLDKNTTGLLLISKTIFSYQYCIKLFKKRQVIKEYDVIVIGRMEENGEINSPIKRNMFNRTKMAINSGGKEAITQYKIIVRFNHYTYIRVRTKTGRMHQIRVHFSSICHPVLGDSVYSRGIQPKVFNFSNKLLKIFLDFSRPALHARMLKFSHPITRIQRIWIVSPPIDMIILINSLYIEDMNP</sequence>
<dbReference type="GO" id="GO:0160140">
    <property type="term" value="F:23S rRNA pseudouridine(1911/1915/1917) synthase activity"/>
    <property type="evidence" value="ECO:0007669"/>
    <property type="project" value="UniProtKB-EC"/>
</dbReference>
<comment type="function">
    <text evidence="6">Responsible for synthesis of pseudouridine from uracil.</text>
</comment>
<proteinExistence type="inferred from homology"/>
<dbReference type="InterPro" id="IPR006225">
    <property type="entry name" value="PsdUridine_synth_RluC/D"/>
</dbReference>
<dbReference type="CDD" id="cd02869">
    <property type="entry name" value="PseudoU_synth_RluA_like"/>
    <property type="match status" value="1"/>
</dbReference>
<dbReference type="GO" id="GO:0000455">
    <property type="term" value="P:enzyme-directed rRNA pseudouridine synthesis"/>
    <property type="evidence" value="ECO:0007669"/>
    <property type="project" value="TreeGrafter"/>
</dbReference>
<evidence type="ECO:0000256" key="5">
    <source>
        <dbReference type="PROSITE-ProRule" id="PRU00182"/>
    </source>
</evidence>
<dbReference type="Gene3D" id="3.30.2350.10">
    <property type="entry name" value="Pseudouridine synthase"/>
    <property type="match status" value="1"/>
</dbReference>
<comment type="similarity">
    <text evidence="1 6">Belongs to the pseudouridine synthase RluA family.</text>
</comment>
<dbReference type="PANTHER" id="PTHR21600">
    <property type="entry name" value="MITOCHONDRIAL RNA PSEUDOURIDINE SYNTHASE"/>
    <property type="match status" value="1"/>
</dbReference>
<dbReference type="PROSITE" id="PS01129">
    <property type="entry name" value="PSI_RLU"/>
    <property type="match status" value="1"/>
</dbReference>
<evidence type="ECO:0000313" key="9">
    <source>
        <dbReference type="Proteomes" id="UP000271849"/>
    </source>
</evidence>
<accession>A0A3B1E7Y0</accession>